<evidence type="ECO:0000313" key="1">
    <source>
        <dbReference type="EMBL" id="CAD8855703.1"/>
    </source>
</evidence>
<proteinExistence type="predicted"/>
<organism evidence="1">
    <name type="scientific">Noctiluca scintillans</name>
    <name type="common">Sea sparkle</name>
    <name type="synonym">Red tide dinoflagellate</name>
    <dbReference type="NCBI Taxonomy" id="2966"/>
    <lineage>
        <taxon>Eukaryota</taxon>
        <taxon>Sar</taxon>
        <taxon>Alveolata</taxon>
        <taxon>Dinophyceae</taxon>
        <taxon>Noctilucales</taxon>
        <taxon>Noctilucaceae</taxon>
        <taxon>Noctiluca</taxon>
    </lineage>
</organism>
<name>A0A7S1FAJ2_NOCSC</name>
<gene>
    <name evidence="1" type="ORF">NSCI0253_LOCUS30055</name>
</gene>
<reference evidence="1" key="1">
    <citation type="submission" date="2021-01" db="EMBL/GenBank/DDBJ databases">
        <authorList>
            <person name="Corre E."/>
            <person name="Pelletier E."/>
            <person name="Niang G."/>
            <person name="Scheremetjew M."/>
            <person name="Finn R."/>
            <person name="Kale V."/>
            <person name="Holt S."/>
            <person name="Cochrane G."/>
            <person name="Meng A."/>
            <person name="Brown T."/>
            <person name="Cohen L."/>
        </authorList>
    </citation>
    <scope>NUCLEOTIDE SEQUENCE</scope>
</reference>
<dbReference type="AlphaFoldDB" id="A0A7S1FAJ2"/>
<dbReference type="EMBL" id="HBFQ01042479">
    <property type="protein sequence ID" value="CAD8855703.1"/>
    <property type="molecule type" value="Transcribed_RNA"/>
</dbReference>
<sequence length="132" mass="14209">MNAARRLSMVTPCSAGGSLAKLLDGGGRVDFPTVTDLCERIQGDSTQMLGVAKVLAQSLDSGGRIIQLKALTIAHELLYDSDARQALLFEPGLVRALESIRGAKEDCPAEETVQLLTSEILRRLEPETICEL</sequence>
<accession>A0A7S1FAJ2</accession>
<protein>
    <submittedName>
        <fullName evidence="1">Uncharacterized protein</fullName>
    </submittedName>
</protein>